<dbReference type="EMBL" id="JANBPY010000611">
    <property type="protein sequence ID" value="KAJ1965288.1"/>
    <property type="molecule type" value="Genomic_DNA"/>
</dbReference>
<keyword evidence="3" id="KW-1185">Reference proteome</keyword>
<dbReference type="AlphaFoldDB" id="A0A9W8AV62"/>
<dbReference type="Proteomes" id="UP001150925">
    <property type="component" value="Unassembled WGS sequence"/>
</dbReference>
<proteinExistence type="predicted"/>
<evidence type="ECO:0000313" key="3">
    <source>
        <dbReference type="Proteomes" id="UP001150925"/>
    </source>
</evidence>
<feature type="compositionally biased region" description="Low complexity" evidence="1">
    <location>
        <begin position="65"/>
        <end position="81"/>
    </location>
</feature>
<organism evidence="2 3">
    <name type="scientific">Dispira parvispora</name>
    <dbReference type="NCBI Taxonomy" id="1520584"/>
    <lineage>
        <taxon>Eukaryota</taxon>
        <taxon>Fungi</taxon>
        <taxon>Fungi incertae sedis</taxon>
        <taxon>Zoopagomycota</taxon>
        <taxon>Kickxellomycotina</taxon>
        <taxon>Dimargaritomycetes</taxon>
        <taxon>Dimargaritales</taxon>
        <taxon>Dimargaritaceae</taxon>
        <taxon>Dispira</taxon>
    </lineage>
</organism>
<accession>A0A9W8AV62</accession>
<feature type="compositionally biased region" description="Basic and acidic residues" evidence="1">
    <location>
        <begin position="51"/>
        <end position="64"/>
    </location>
</feature>
<gene>
    <name evidence="2" type="ORF">IWQ62_002705</name>
</gene>
<comment type="caution">
    <text evidence="2">The sequence shown here is derived from an EMBL/GenBank/DDBJ whole genome shotgun (WGS) entry which is preliminary data.</text>
</comment>
<protein>
    <submittedName>
        <fullName evidence="2">Uncharacterized protein</fullName>
    </submittedName>
</protein>
<feature type="compositionally biased region" description="Acidic residues" evidence="1">
    <location>
        <begin position="82"/>
        <end position="100"/>
    </location>
</feature>
<feature type="region of interest" description="Disordered" evidence="1">
    <location>
        <begin position="1"/>
        <end position="105"/>
    </location>
</feature>
<feature type="non-terminal residue" evidence="2">
    <location>
        <position position="1"/>
    </location>
</feature>
<evidence type="ECO:0000256" key="1">
    <source>
        <dbReference type="SAM" id="MobiDB-lite"/>
    </source>
</evidence>
<feature type="compositionally biased region" description="Basic residues" evidence="1">
    <location>
        <begin position="40"/>
        <end position="50"/>
    </location>
</feature>
<sequence length="126" mass="14016">VAVLLENSVHARPSGEVSQSLSELKRPAFFQRRSPESRNRDHHLIKRRKDDHHSDSHSDKKSDSNTDSSSDTSTDSSTDSNSDSEENTDDEDGQVQEEEANEGRSKYISNALALLAVKSDNKLTAF</sequence>
<evidence type="ECO:0000313" key="2">
    <source>
        <dbReference type="EMBL" id="KAJ1965288.1"/>
    </source>
</evidence>
<name>A0A9W8AV62_9FUNG</name>
<reference evidence="2" key="1">
    <citation type="submission" date="2022-07" db="EMBL/GenBank/DDBJ databases">
        <title>Phylogenomic reconstructions and comparative analyses of Kickxellomycotina fungi.</title>
        <authorList>
            <person name="Reynolds N.K."/>
            <person name="Stajich J.E."/>
            <person name="Barry K."/>
            <person name="Grigoriev I.V."/>
            <person name="Crous P."/>
            <person name="Smith M.E."/>
        </authorList>
    </citation>
    <scope>NUCLEOTIDE SEQUENCE</scope>
    <source>
        <strain evidence="2">RSA 1196</strain>
    </source>
</reference>